<feature type="region of interest" description="Disordered" evidence="1">
    <location>
        <begin position="49"/>
        <end position="95"/>
    </location>
</feature>
<sequence>MPLHLLGKKSWNVYNPANIAQVRRDEAAAAEREAADEQRMQEVDAARRTAILRGETPPPIPDDDALTTTHAKPPPSWDAQQRRARRRLKNEDDTDRDIRLARADYDAGRAAQDRLKSRTVEKTEEAELPLTDTRGHIQLFHAPADTQARHEHADKKRKVEDEGKGMQFADAAGYRTAIGGKAWYDPSVQDGGKVRKDAFGREDARRQGRDERRMASDDPMAAMRRAQGQLKAVAKERAEREGRKDFEDRRRRREKERRRDDHKDEESLDGFSLDAGPEDMRTEEEKQRRRDHHGRRGRHERRSRSPRRTRHERSYDRLR</sequence>
<feature type="compositionally biased region" description="Basic and acidic residues" evidence="1">
    <location>
        <begin position="278"/>
        <end position="288"/>
    </location>
</feature>
<name>A0A9P4IZL8_9PEZI</name>
<dbReference type="Proteomes" id="UP000799439">
    <property type="component" value="Unassembled WGS sequence"/>
</dbReference>
<feature type="compositionally biased region" description="Basic and acidic residues" evidence="1">
    <location>
        <begin position="233"/>
        <end position="249"/>
    </location>
</feature>
<protein>
    <recommendedName>
        <fullName evidence="2">CBF1-interacting co-repressor CIR N-terminal domain-containing protein</fullName>
    </recommendedName>
</protein>
<dbReference type="AlphaFoldDB" id="A0A9P4IZL8"/>
<evidence type="ECO:0000313" key="3">
    <source>
        <dbReference type="EMBL" id="KAF2149749.1"/>
    </source>
</evidence>
<feature type="compositionally biased region" description="Basic and acidic residues" evidence="1">
    <location>
        <begin position="192"/>
        <end position="216"/>
    </location>
</feature>
<dbReference type="OrthoDB" id="2159131at2759"/>
<dbReference type="PANTHER" id="PTHR22093">
    <property type="entry name" value="LEUKOCYTE RECEPTOR CLUSTER LRC MEMBER 1"/>
    <property type="match status" value="1"/>
</dbReference>
<feature type="region of interest" description="Disordered" evidence="1">
    <location>
        <begin position="182"/>
        <end position="319"/>
    </location>
</feature>
<proteinExistence type="predicted"/>
<evidence type="ECO:0000259" key="2">
    <source>
        <dbReference type="SMART" id="SM01083"/>
    </source>
</evidence>
<feature type="compositionally biased region" description="Basic and acidic residues" evidence="1">
    <location>
        <begin position="147"/>
        <end position="164"/>
    </location>
</feature>
<accession>A0A9P4IZL8</accession>
<feature type="region of interest" description="Disordered" evidence="1">
    <location>
        <begin position="142"/>
        <end position="164"/>
    </location>
</feature>
<organism evidence="3 4">
    <name type="scientific">Myriangium duriaei CBS 260.36</name>
    <dbReference type="NCBI Taxonomy" id="1168546"/>
    <lineage>
        <taxon>Eukaryota</taxon>
        <taxon>Fungi</taxon>
        <taxon>Dikarya</taxon>
        <taxon>Ascomycota</taxon>
        <taxon>Pezizomycotina</taxon>
        <taxon>Dothideomycetes</taxon>
        <taxon>Dothideomycetidae</taxon>
        <taxon>Myriangiales</taxon>
        <taxon>Myriangiaceae</taxon>
        <taxon>Myriangium</taxon>
    </lineage>
</organism>
<dbReference type="EMBL" id="ML996090">
    <property type="protein sequence ID" value="KAF2149749.1"/>
    <property type="molecule type" value="Genomic_DNA"/>
</dbReference>
<dbReference type="PANTHER" id="PTHR22093:SF0">
    <property type="entry name" value="LEUKOCYTE RECEPTOR CLUSTER MEMBER 1"/>
    <property type="match status" value="1"/>
</dbReference>
<dbReference type="SMART" id="SM01083">
    <property type="entry name" value="Cir_N"/>
    <property type="match status" value="1"/>
</dbReference>
<evidence type="ECO:0000256" key="1">
    <source>
        <dbReference type="SAM" id="MobiDB-lite"/>
    </source>
</evidence>
<reference evidence="3" key="1">
    <citation type="journal article" date="2020" name="Stud. Mycol.">
        <title>101 Dothideomycetes genomes: a test case for predicting lifestyles and emergence of pathogens.</title>
        <authorList>
            <person name="Haridas S."/>
            <person name="Albert R."/>
            <person name="Binder M."/>
            <person name="Bloem J."/>
            <person name="Labutti K."/>
            <person name="Salamov A."/>
            <person name="Andreopoulos B."/>
            <person name="Baker S."/>
            <person name="Barry K."/>
            <person name="Bills G."/>
            <person name="Bluhm B."/>
            <person name="Cannon C."/>
            <person name="Castanera R."/>
            <person name="Culley D."/>
            <person name="Daum C."/>
            <person name="Ezra D."/>
            <person name="Gonzalez J."/>
            <person name="Henrissat B."/>
            <person name="Kuo A."/>
            <person name="Liang C."/>
            <person name="Lipzen A."/>
            <person name="Lutzoni F."/>
            <person name="Magnuson J."/>
            <person name="Mondo S."/>
            <person name="Nolan M."/>
            <person name="Ohm R."/>
            <person name="Pangilinan J."/>
            <person name="Park H.-J."/>
            <person name="Ramirez L."/>
            <person name="Alfaro M."/>
            <person name="Sun H."/>
            <person name="Tritt A."/>
            <person name="Yoshinaga Y."/>
            <person name="Zwiers L.-H."/>
            <person name="Turgeon B."/>
            <person name="Goodwin S."/>
            <person name="Spatafora J."/>
            <person name="Crous P."/>
            <person name="Grigoriev I."/>
        </authorList>
    </citation>
    <scope>NUCLEOTIDE SEQUENCE</scope>
    <source>
        <strain evidence="3">CBS 260.36</strain>
    </source>
</reference>
<keyword evidence="4" id="KW-1185">Reference proteome</keyword>
<comment type="caution">
    <text evidence="3">The sequence shown here is derived from an EMBL/GenBank/DDBJ whole genome shotgun (WGS) entry which is preliminary data.</text>
</comment>
<dbReference type="InterPro" id="IPR019339">
    <property type="entry name" value="CIR_N_dom"/>
</dbReference>
<evidence type="ECO:0000313" key="4">
    <source>
        <dbReference type="Proteomes" id="UP000799439"/>
    </source>
</evidence>
<feature type="compositionally biased region" description="Basic residues" evidence="1">
    <location>
        <begin position="289"/>
        <end position="311"/>
    </location>
</feature>
<dbReference type="InterPro" id="IPR039875">
    <property type="entry name" value="LENG1-like"/>
</dbReference>
<gene>
    <name evidence="3" type="ORF">K461DRAFT_229821</name>
</gene>
<feature type="domain" description="CBF1-interacting co-repressor CIR N-terminal" evidence="2">
    <location>
        <begin position="10"/>
        <end position="46"/>
    </location>
</feature>